<feature type="non-terminal residue" evidence="1">
    <location>
        <position position="1"/>
    </location>
</feature>
<organism evidence="1 2">
    <name type="scientific">Circinella minor</name>
    <dbReference type="NCBI Taxonomy" id="1195481"/>
    <lineage>
        <taxon>Eukaryota</taxon>
        <taxon>Fungi</taxon>
        <taxon>Fungi incertae sedis</taxon>
        <taxon>Mucoromycota</taxon>
        <taxon>Mucoromycotina</taxon>
        <taxon>Mucoromycetes</taxon>
        <taxon>Mucorales</taxon>
        <taxon>Lichtheimiaceae</taxon>
        <taxon>Circinella</taxon>
    </lineage>
</organism>
<accession>A0A8H7V5M2</accession>
<dbReference type="EMBL" id="JAEPRB010000868">
    <property type="protein sequence ID" value="KAG2211011.1"/>
    <property type="molecule type" value="Genomic_DNA"/>
</dbReference>
<protein>
    <recommendedName>
        <fullName evidence="3">DDE-1 domain-containing protein</fullName>
    </recommendedName>
</protein>
<dbReference type="OrthoDB" id="10044727at2759"/>
<dbReference type="Proteomes" id="UP000646827">
    <property type="component" value="Unassembled WGS sequence"/>
</dbReference>
<comment type="caution">
    <text evidence="1">The sequence shown here is derived from an EMBL/GenBank/DDBJ whole genome shotgun (WGS) entry which is preliminary data.</text>
</comment>
<keyword evidence="2" id="KW-1185">Reference proteome</keyword>
<gene>
    <name evidence="1" type="ORF">INT45_011250</name>
</gene>
<evidence type="ECO:0000313" key="2">
    <source>
        <dbReference type="Proteomes" id="UP000646827"/>
    </source>
</evidence>
<dbReference type="PANTHER" id="PTHR35871">
    <property type="entry name" value="EXPRESSED PROTEIN"/>
    <property type="match status" value="1"/>
</dbReference>
<dbReference type="PANTHER" id="PTHR35871:SF1">
    <property type="entry name" value="CXC1-LIKE CYSTEINE CLUSTER ASSOCIATED WITH KDZ TRANSPOSASES DOMAIN-CONTAINING PROTEIN"/>
    <property type="match status" value="1"/>
</dbReference>
<name>A0A8H7V5M2_9FUNG</name>
<proteinExistence type="predicted"/>
<reference evidence="1 2" key="1">
    <citation type="submission" date="2020-12" db="EMBL/GenBank/DDBJ databases">
        <title>Metabolic potential, ecology and presence of endohyphal bacteria is reflected in genomic diversity of Mucoromycotina.</title>
        <authorList>
            <person name="Muszewska A."/>
            <person name="Okrasinska A."/>
            <person name="Steczkiewicz K."/>
            <person name="Drgas O."/>
            <person name="Orlowska M."/>
            <person name="Perlinska-Lenart U."/>
            <person name="Aleksandrzak-Piekarczyk T."/>
            <person name="Szatraj K."/>
            <person name="Zielenkiewicz U."/>
            <person name="Pilsyk S."/>
            <person name="Malc E."/>
            <person name="Mieczkowski P."/>
            <person name="Kruszewska J.S."/>
            <person name="Biernat P."/>
            <person name="Pawlowska J."/>
        </authorList>
    </citation>
    <scope>NUCLEOTIDE SEQUENCE [LARGE SCALE GENOMIC DNA]</scope>
    <source>
        <strain evidence="1 2">CBS 142.35</strain>
    </source>
</reference>
<evidence type="ECO:0000313" key="1">
    <source>
        <dbReference type="EMBL" id="KAG2211011.1"/>
    </source>
</evidence>
<evidence type="ECO:0008006" key="3">
    <source>
        <dbReference type="Google" id="ProtNLM"/>
    </source>
</evidence>
<dbReference type="AlphaFoldDB" id="A0A8H7V5M2"/>
<sequence>MVVHHIEYRKEWASKMVGYSHFMETYNENDVTKVTPPILPEGQKQVVMVTQDESTFYSNESPANLWLLKNENPIRNKSPGGSIMVSEFQCPCHGTMRIKNWKSQKLFYAGTNRDGYWTWKDMREQIEDDVIPLFERLHPECQALFLLDQSSNHNAYAPSAKRVNSFNLKDTRLDSVNQCVILPGYYIGTDGEQKIQNFYTLEIKNEGKKNERRIWYRKGIETILKERGLGKWDKYKAQGKYWKAKCGNKEPNSDHSCCPYHMLENQPDFRAQKTALEELVIKAGHLYALYPKYHSLQENLDGFLDHVSPPDEIPVEIRQYYNRCWRYICAYNDMKDGNEAFTLDFSEEVAHGVFDFKDDVFDSKDDVFDSEDDVFDSMD</sequence>